<dbReference type="Pfam" id="PF00005">
    <property type="entry name" value="ABC_tran"/>
    <property type="match status" value="1"/>
</dbReference>
<keyword evidence="5 11" id="KW-0812">Transmembrane</keyword>
<organism evidence="14 15">
    <name type="scientific">Streptomonospora mangrovi</name>
    <dbReference type="NCBI Taxonomy" id="2883123"/>
    <lineage>
        <taxon>Bacteria</taxon>
        <taxon>Bacillati</taxon>
        <taxon>Actinomycetota</taxon>
        <taxon>Actinomycetes</taxon>
        <taxon>Streptosporangiales</taxon>
        <taxon>Nocardiopsidaceae</taxon>
        <taxon>Streptomonospora</taxon>
    </lineage>
</organism>
<feature type="transmembrane region" description="Helical" evidence="11">
    <location>
        <begin position="180"/>
        <end position="199"/>
    </location>
</feature>
<keyword evidence="9 11" id="KW-0472">Membrane</keyword>
<protein>
    <submittedName>
        <fullName evidence="14">ABC transporter ATP-binding protein/permease</fullName>
    </submittedName>
</protein>
<feature type="transmembrane region" description="Helical" evidence="11">
    <location>
        <begin position="100"/>
        <end position="121"/>
    </location>
</feature>
<feature type="transmembrane region" description="Helical" evidence="11">
    <location>
        <begin position="59"/>
        <end position="80"/>
    </location>
</feature>
<gene>
    <name evidence="14" type="ORF">LG943_22590</name>
</gene>
<evidence type="ECO:0000256" key="1">
    <source>
        <dbReference type="ARBA" id="ARBA00004651"/>
    </source>
</evidence>
<dbReference type="PROSITE" id="PS50893">
    <property type="entry name" value="ABC_TRANSPORTER_2"/>
    <property type="match status" value="1"/>
</dbReference>
<dbReference type="InterPro" id="IPR036640">
    <property type="entry name" value="ABC1_TM_sf"/>
</dbReference>
<keyword evidence="2" id="KW-0813">Transport</keyword>
<dbReference type="Proteomes" id="UP001140076">
    <property type="component" value="Unassembled WGS sequence"/>
</dbReference>
<dbReference type="EMBL" id="JAJAQC010000048">
    <property type="protein sequence ID" value="MDA0567084.1"/>
    <property type="molecule type" value="Genomic_DNA"/>
</dbReference>
<evidence type="ECO:0000256" key="5">
    <source>
        <dbReference type="ARBA" id="ARBA00022692"/>
    </source>
</evidence>
<dbReference type="PROSITE" id="PS50929">
    <property type="entry name" value="ABC_TM1F"/>
    <property type="match status" value="1"/>
</dbReference>
<keyword evidence="6" id="KW-0547">Nucleotide-binding</keyword>
<evidence type="ECO:0000256" key="3">
    <source>
        <dbReference type="ARBA" id="ARBA00022475"/>
    </source>
</evidence>
<evidence type="ECO:0000256" key="2">
    <source>
        <dbReference type="ARBA" id="ARBA00022448"/>
    </source>
</evidence>
<feature type="transmembrane region" description="Helical" evidence="11">
    <location>
        <begin position="205"/>
        <end position="221"/>
    </location>
</feature>
<dbReference type="SUPFAM" id="SSF90123">
    <property type="entry name" value="ABC transporter transmembrane region"/>
    <property type="match status" value="1"/>
</dbReference>
<feature type="region of interest" description="Disordered" evidence="10">
    <location>
        <begin position="1"/>
        <end position="35"/>
    </location>
</feature>
<evidence type="ECO:0000256" key="8">
    <source>
        <dbReference type="ARBA" id="ARBA00022989"/>
    </source>
</evidence>
<dbReference type="Gene3D" id="3.40.50.300">
    <property type="entry name" value="P-loop containing nucleotide triphosphate hydrolases"/>
    <property type="match status" value="1"/>
</dbReference>
<dbReference type="SMART" id="SM00382">
    <property type="entry name" value="AAA"/>
    <property type="match status" value="1"/>
</dbReference>
<proteinExistence type="predicted"/>
<comment type="subcellular location">
    <subcellularLocation>
        <location evidence="1">Cell membrane</location>
        <topology evidence="1">Multi-pass membrane protein</topology>
    </subcellularLocation>
</comment>
<feature type="domain" description="ABC transporter" evidence="12">
    <location>
        <begin position="381"/>
        <end position="615"/>
    </location>
</feature>
<evidence type="ECO:0000256" key="11">
    <source>
        <dbReference type="SAM" id="Phobius"/>
    </source>
</evidence>
<dbReference type="GO" id="GO:0016887">
    <property type="term" value="F:ATP hydrolysis activity"/>
    <property type="evidence" value="ECO:0007669"/>
    <property type="project" value="InterPro"/>
</dbReference>
<evidence type="ECO:0000256" key="10">
    <source>
        <dbReference type="SAM" id="MobiDB-lite"/>
    </source>
</evidence>
<dbReference type="GO" id="GO:0005886">
    <property type="term" value="C:plasma membrane"/>
    <property type="evidence" value="ECO:0007669"/>
    <property type="project" value="UniProtKB-SubCell"/>
</dbReference>
<evidence type="ECO:0000256" key="7">
    <source>
        <dbReference type="ARBA" id="ARBA00022840"/>
    </source>
</evidence>
<dbReference type="Pfam" id="PF00664">
    <property type="entry name" value="ABC_membrane"/>
    <property type="match status" value="1"/>
</dbReference>
<comment type="caution">
    <text evidence="14">The sequence shown here is derived from an EMBL/GenBank/DDBJ whole genome shotgun (WGS) entry which is preliminary data.</text>
</comment>
<reference evidence="14" key="1">
    <citation type="submission" date="2021-10" db="EMBL/GenBank/DDBJ databases">
        <title>Streptomonospora sp. nov., isolated from mangrove soil.</title>
        <authorList>
            <person name="Chen X."/>
            <person name="Ge X."/>
            <person name="Liu W."/>
        </authorList>
    </citation>
    <scope>NUCLEOTIDE SEQUENCE</scope>
    <source>
        <strain evidence="14">S1-112</strain>
    </source>
</reference>
<dbReference type="InterPro" id="IPR039421">
    <property type="entry name" value="Type_1_exporter"/>
</dbReference>
<feature type="transmembrane region" description="Helical" evidence="11">
    <location>
        <begin position="321"/>
        <end position="342"/>
    </location>
</feature>
<keyword evidence="4" id="KW-0997">Cell inner membrane</keyword>
<dbReference type="FunFam" id="3.40.50.300:FF:001001">
    <property type="entry name" value="Multidrug ABC transporter ATP-binding protein"/>
    <property type="match status" value="1"/>
</dbReference>
<dbReference type="PROSITE" id="PS00211">
    <property type="entry name" value="ABC_TRANSPORTER_1"/>
    <property type="match status" value="1"/>
</dbReference>
<name>A0A9X3NS58_9ACTN</name>
<dbReference type="GO" id="GO:0015421">
    <property type="term" value="F:ABC-type oligopeptide transporter activity"/>
    <property type="evidence" value="ECO:0007669"/>
    <property type="project" value="TreeGrafter"/>
</dbReference>
<sequence length="621" mass="65846">MSAPASDRTRPARGAADPADPADPAGTALGGPGLRRANGGALDTVRRGLRLTPEFAEGLWLTLLLAVVATLGKVVVPIAIQQIIDRGVGAEGGGPDLRFATATVAVCALLLAATMAAAYVMNVRLYRATESALATLRRKAFRHVHDLSVLTQNSERKGALVARVTADVDQISTFMQWGGLQLIVSVGQLIVATVLMAVYSWELTLVVWVCFLPLLYGARWLQRLLSRAYLTVRERTGDMLGAIGETVMGAAVIRAHATEERTARRIDTTVLATRAAQVKAQRLSMAVSPFAELIAAVGNAAVVVVGVLLGIGGGITAGELVAFLFLMTLFIAPMMMATEIFNEAQNAIAGWRRVLGVLDTVPDIADPGEAGRTLPRGPVAVRFEGVSYAYPGGPTVLDRVDEEIAPGTRVAVVGETGSGKTTFVKLLTRLMDPVEGRVLIDGVDLREVAFSSLRGRVVMVPQEGFLFDSSLGANIRFARPEATDAELEAAVAELGLADWLAGLAHGLDTPVGQRGESLSAGERQLVALVRAYVADPDLLVLDEATSAVDPDTEVRIQRALDRLTRGRTSVAIAHRLSTAEAADEVLVFDEGRVVQRGTHEELAAVPGVYADLYASWVRSSA</sequence>
<evidence type="ECO:0000313" key="15">
    <source>
        <dbReference type="Proteomes" id="UP001140076"/>
    </source>
</evidence>
<accession>A0A9X3NS58</accession>
<evidence type="ECO:0000256" key="6">
    <source>
        <dbReference type="ARBA" id="ARBA00022741"/>
    </source>
</evidence>
<dbReference type="InterPro" id="IPR011527">
    <property type="entry name" value="ABC1_TM_dom"/>
</dbReference>
<dbReference type="PANTHER" id="PTHR43394:SF1">
    <property type="entry name" value="ATP-BINDING CASSETTE SUB-FAMILY B MEMBER 10, MITOCHONDRIAL"/>
    <property type="match status" value="1"/>
</dbReference>
<keyword evidence="8 11" id="KW-1133">Transmembrane helix</keyword>
<keyword evidence="15" id="KW-1185">Reference proteome</keyword>
<evidence type="ECO:0000256" key="9">
    <source>
        <dbReference type="ARBA" id="ARBA00023136"/>
    </source>
</evidence>
<dbReference type="InterPro" id="IPR017871">
    <property type="entry name" value="ABC_transporter-like_CS"/>
</dbReference>
<evidence type="ECO:0000256" key="4">
    <source>
        <dbReference type="ARBA" id="ARBA00022519"/>
    </source>
</evidence>
<feature type="compositionally biased region" description="Low complexity" evidence="10">
    <location>
        <begin position="12"/>
        <end position="27"/>
    </location>
</feature>
<dbReference type="InterPro" id="IPR003593">
    <property type="entry name" value="AAA+_ATPase"/>
</dbReference>
<dbReference type="Gene3D" id="1.20.1560.10">
    <property type="entry name" value="ABC transporter type 1, transmembrane domain"/>
    <property type="match status" value="1"/>
</dbReference>
<feature type="transmembrane region" description="Helical" evidence="11">
    <location>
        <begin position="290"/>
        <end position="315"/>
    </location>
</feature>
<dbReference type="InterPro" id="IPR003439">
    <property type="entry name" value="ABC_transporter-like_ATP-bd"/>
</dbReference>
<dbReference type="InterPro" id="IPR027417">
    <property type="entry name" value="P-loop_NTPase"/>
</dbReference>
<dbReference type="AlphaFoldDB" id="A0A9X3NS58"/>
<dbReference type="PANTHER" id="PTHR43394">
    <property type="entry name" value="ATP-DEPENDENT PERMEASE MDL1, MITOCHONDRIAL"/>
    <property type="match status" value="1"/>
</dbReference>
<feature type="domain" description="ABC transmembrane type-1" evidence="13">
    <location>
        <begin position="60"/>
        <end position="346"/>
    </location>
</feature>
<evidence type="ECO:0000259" key="12">
    <source>
        <dbReference type="PROSITE" id="PS50893"/>
    </source>
</evidence>
<dbReference type="RefSeq" id="WP_270074334.1">
    <property type="nucleotide sequence ID" value="NZ_JAJAQC010000048.1"/>
</dbReference>
<dbReference type="SUPFAM" id="SSF52540">
    <property type="entry name" value="P-loop containing nucleoside triphosphate hydrolases"/>
    <property type="match status" value="1"/>
</dbReference>
<dbReference type="CDD" id="cd07346">
    <property type="entry name" value="ABC_6TM_exporters"/>
    <property type="match status" value="1"/>
</dbReference>
<evidence type="ECO:0000313" key="14">
    <source>
        <dbReference type="EMBL" id="MDA0567084.1"/>
    </source>
</evidence>
<keyword evidence="3" id="KW-1003">Cell membrane</keyword>
<keyword evidence="7 14" id="KW-0067">ATP-binding</keyword>
<dbReference type="GO" id="GO:0005524">
    <property type="term" value="F:ATP binding"/>
    <property type="evidence" value="ECO:0007669"/>
    <property type="project" value="UniProtKB-KW"/>
</dbReference>
<evidence type="ECO:0000259" key="13">
    <source>
        <dbReference type="PROSITE" id="PS50929"/>
    </source>
</evidence>